<gene>
    <name evidence="2" type="ORF">HU200_016415</name>
</gene>
<evidence type="ECO:0000256" key="1">
    <source>
        <dbReference type="SAM" id="MobiDB-lite"/>
    </source>
</evidence>
<dbReference type="Proteomes" id="UP000636709">
    <property type="component" value="Unassembled WGS sequence"/>
</dbReference>
<feature type="region of interest" description="Disordered" evidence="1">
    <location>
        <begin position="1"/>
        <end position="25"/>
    </location>
</feature>
<dbReference type="PANTHER" id="PTHR33186:SF15">
    <property type="entry name" value="OS06G0249850 PROTEIN"/>
    <property type="match status" value="1"/>
</dbReference>
<evidence type="ECO:0000313" key="3">
    <source>
        <dbReference type="Proteomes" id="UP000636709"/>
    </source>
</evidence>
<organism evidence="2 3">
    <name type="scientific">Digitaria exilis</name>
    <dbReference type="NCBI Taxonomy" id="1010633"/>
    <lineage>
        <taxon>Eukaryota</taxon>
        <taxon>Viridiplantae</taxon>
        <taxon>Streptophyta</taxon>
        <taxon>Embryophyta</taxon>
        <taxon>Tracheophyta</taxon>
        <taxon>Spermatophyta</taxon>
        <taxon>Magnoliopsida</taxon>
        <taxon>Liliopsida</taxon>
        <taxon>Poales</taxon>
        <taxon>Poaceae</taxon>
        <taxon>PACMAD clade</taxon>
        <taxon>Panicoideae</taxon>
        <taxon>Panicodae</taxon>
        <taxon>Paniceae</taxon>
        <taxon>Anthephorinae</taxon>
        <taxon>Digitaria</taxon>
    </lineage>
</organism>
<dbReference type="AlphaFoldDB" id="A0A835F915"/>
<name>A0A835F915_9POAL</name>
<accession>A0A835F915</accession>
<evidence type="ECO:0000313" key="2">
    <source>
        <dbReference type="EMBL" id="KAF8731359.1"/>
    </source>
</evidence>
<sequence>MLTRFLDGSRQASGGASGFVPTPSSSCPPPIADHQSFALDARHGRVLLYRSTHHCSRLSSFGELPVRGLEPSHRPVMIGPSLLVGDALHFAIEDARRILAYDFGGRGMSVFAMPVNNLVTAENGGLGVAGFDDHNLHLWSWRIDTDNGVGMWNKDRVIELDMVDISVPSTPFIMLSYAEGAHTIVVCRFDGIFTVNQKSGKVKKVRPNGHF</sequence>
<reference evidence="2" key="1">
    <citation type="submission" date="2020-07" db="EMBL/GenBank/DDBJ databases">
        <title>Genome sequence and genetic diversity analysis of an under-domesticated orphan crop, white fonio (Digitaria exilis).</title>
        <authorList>
            <person name="Bennetzen J.L."/>
            <person name="Chen S."/>
            <person name="Ma X."/>
            <person name="Wang X."/>
            <person name="Yssel A.E.J."/>
            <person name="Chaluvadi S.R."/>
            <person name="Johnson M."/>
            <person name="Gangashetty P."/>
            <person name="Hamidou F."/>
            <person name="Sanogo M.D."/>
            <person name="Zwaenepoel A."/>
            <person name="Wallace J."/>
            <person name="Van De Peer Y."/>
            <person name="Van Deynze A."/>
        </authorList>
    </citation>
    <scope>NUCLEOTIDE SEQUENCE</scope>
    <source>
        <tissue evidence="2">Leaves</tissue>
    </source>
</reference>
<dbReference type="EMBL" id="JACEFO010001608">
    <property type="protein sequence ID" value="KAF8731359.1"/>
    <property type="molecule type" value="Genomic_DNA"/>
</dbReference>
<proteinExistence type="predicted"/>
<dbReference type="PANTHER" id="PTHR33186">
    <property type="entry name" value="OS10G0136150 PROTEIN-RELATED"/>
    <property type="match status" value="1"/>
</dbReference>
<protein>
    <submittedName>
        <fullName evidence="2">Uncharacterized protein</fullName>
    </submittedName>
</protein>
<comment type="caution">
    <text evidence="2">The sequence shown here is derived from an EMBL/GenBank/DDBJ whole genome shotgun (WGS) entry which is preliminary data.</text>
</comment>
<keyword evidence="3" id="KW-1185">Reference proteome</keyword>